<organism evidence="1 2">
    <name type="scientific">Tanacetum coccineum</name>
    <dbReference type="NCBI Taxonomy" id="301880"/>
    <lineage>
        <taxon>Eukaryota</taxon>
        <taxon>Viridiplantae</taxon>
        <taxon>Streptophyta</taxon>
        <taxon>Embryophyta</taxon>
        <taxon>Tracheophyta</taxon>
        <taxon>Spermatophyta</taxon>
        <taxon>Magnoliopsida</taxon>
        <taxon>eudicotyledons</taxon>
        <taxon>Gunneridae</taxon>
        <taxon>Pentapetalae</taxon>
        <taxon>asterids</taxon>
        <taxon>campanulids</taxon>
        <taxon>Asterales</taxon>
        <taxon>Asteraceae</taxon>
        <taxon>Asteroideae</taxon>
        <taxon>Anthemideae</taxon>
        <taxon>Anthemidinae</taxon>
        <taxon>Tanacetum</taxon>
    </lineage>
</organism>
<comment type="caution">
    <text evidence="1">The sequence shown here is derived from an EMBL/GenBank/DDBJ whole genome shotgun (WGS) entry which is preliminary data.</text>
</comment>
<name>A0ABQ4ZYP2_9ASTR</name>
<dbReference type="EMBL" id="BQNB010011697">
    <property type="protein sequence ID" value="GJS93987.1"/>
    <property type="molecule type" value="Genomic_DNA"/>
</dbReference>
<keyword evidence="2" id="KW-1185">Reference proteome</keyword>
<sequence>MVGVKPDNVTFITVFTACSDLGMEHEEDIRMPTCCSLKEKAVAWGLDKAPGCSSIEDGDVANEFVSGEKTRHRIEEIHTLLENLNRQYTVTKYYGDDVNVSNKHCGSLSSSTIDESEVDEAVVSDGSEVDEVMVSAPQVDVDDA</sequence>
<reference evidence="1" key="2">
    <citation type="submission" date="2022-01" db="EMBL/GenBank/DDBJ databases">
        <authorList>
            <person name="Yamashiro T."/>
            <person name="Shiraishi A."/>
            <person name="Satake H."/>
            <person name="Nakayama K."/>
        </authorList>
    </citation>
    <scope>NUCLEOTIDE SEQUENCE</scope>
</reference>
<protein>
    <submittedName>
        <fullName evidence="1">Uncharacterized protein</fullName>
    </submittedName>
</protein>
<dbReference type="Proteomes" id="UP001151760">
    <property type="component" value="Unassembled WGS sequence"/>
</dbReference>
<evidence type="ECO:0000313" key="2">
    <source>
        <dbReference type="Proteomes" id="UP001151760"/>
    </source>
</evidence>
<gene>
    <name evidence="1" type="ORF">Tco_0800955</name>
</gene>
<dbReference type="PROSITE" id="PS51257">
    <property type="entry name" value="PROKAR_LIPOPROTEIN"/>
    <property type="match status" value="1"/>
</dbReference>
<evidence type="ECO:0000313" key="1">
    <source>
        <dbReference type="EMBL" id="GJS93987.1"/>
    </source>
</evidence>
<accession>A0ABQ4ZYP2</accession>
<reference evidence="1" key="1">
    <citation type="journal article" date="2022" name="Int. J. Mol. Sci.">
        <title>Draft Genome of Tanacetum Coccineum: Genomic Comparison of Closely Related Tanacetum-Family Plants.</title>
        <authorList>
            <person name="Yamashiro T."/>
            <person name="Shiraishi A."/>
            <person name="Nakayama K."/>
            <person name="Satake H."/>
        </authorList>
    </citation>
    <scope>NUCLEOTIDE SEQUENCE</scope>
</reference>
<proteinExistence type="predicted"/>